<name>A0A974CSG7_XENLA</name>
<sequence>MDCCSYSPLERPKPSSLSSAEQHHNRFFFLRTHTTSLI</sequence>
<dbReference type="Proteomes" id="UP000694892">
    <property type="component" value="Chromosome 5S"/>
</dbReference>
<dbReference type="EMBL" id="CM004475">
    <property type="protein sequence ID" value="OCT78652.1"/>
    <property type="molecule type" value="Genomic_DNA"/>
</dbReference>
<feature type="non-terminal residue" evidence="2">
    <location>
        <position position="38"/>
    </location>
</feature>
<evidence type="ECO:0000256" key="1">
    <source>
        <dbReference type="SAM" id="MobiDB-lite"/>
    </source>
</evidence>
<proteinExistence type="predicted"/>
<gene>
    <name evidence="2" type="ORF">XELAEV_180297382mg</name>
</gene>
<organism evidence="2 3">
    <name type="scientific">Xenopus laevis</name>
    <name type="common">African clawed frog</name>
    <dbReference type="NCBI Taxonomy" id="8355"/>
    <lineage>
        <taxon>Eukaryota</taxon>
        <taxon>Metazoa</taxon>
        <taxon>Chordata</taxon>
        <taxon>Craniata</taxon>
        <taxon>Vertebrata</taxon>
        <taxon>Euteleostomi</taxon>
        <taxon>Amphibia</taxon>
        <taxon>Batrachia</taxon>
        <taxon>Anura</taxon>
        <taxon>Pipoidea</taxon>
        <taxon>Pipidae</taxon>
        <taxon>Xenopodinae</taxon>
        <taxon>Xenopus</taxon>
        <taxon>Xenopus</taxon>
    </lineage>
</organism>
<dbReference type="AlphaFoldDB" id="A0A974CSG7"/>
<reference evidence="3" key="1">
    <citation type="journal article" date="2016" name="Nature">
        <title>Genome evolution in the allotetraploid frog Xenopus laevis.</title>
        <authorList>
            <person name="Session A.M."/>
            <person name="Uno Y."/>
            <person name="Kwon T."/>
            <person name="Chapman J.A."/>
            <person name="Toyoda A."/>
            <person name="Takahashi S."/>
            <person name="Fukui A."/>
            <person name="Hikosaka A."/>
            <person name="Suzuki A."/>
            <person name="Kondo M."/>
            <person name="van Heeringen S.J."/>
            <person name="Quigley I."/>
            <person name="Heinz S."/>
            <person name="Ogino H."/>
            <person name="Ochi H."/>
            <person name="Hellsten U."/>
            <person name="Lyons J.B."/>
            <person name="Simakov O."/>
            <person name="Putnam N."/>
            <person name="Stites J."/>
            <person name="Kuroki Y."/>
            <person name="Tanaka T."/>
            <person name="Michiue T."/>
            <person name="Watanabe M."/>
            <person name="Bogdanovic O."/>
            <person name="Lister R."/>
            <person name="Georgiou G."/>
            <person name="Paranjpe S.S."/>
            <person name="van Kruijsbergen I."/>
            <person name="Shu S."/>
            <person name="Carlson J."/>
            <person name="Kinoshita T."/>
            <person name="Ohta Y."/>
            <person name="Mawaribuchi S."/>
            <person name="Jenkins J."/>
            <person name="Grimwood J."/>
            <person name="Schmutz J."/>
            <person name="Mitros T."/>
            <person name="Mozaffari S.V."/>
            <person name="Suzuki Y."/>
            <person name="Haramoto Y."/>
            <person name="Yamamoto T.S."/>
            <person name="Takagi C."/>
            <person name="Heald R."/>
            <person name="Miller K."/>
            <person name="Haudenschild C."/>
            <person name="Kitzman J."/>
            <person name="Nakayama T."/>
            <person name="Izutsu Y."/>
            <person name="Robert J."/>
            <person name="Fortriede J."/>
            <person name="Burns K."/>
            <person name="Lotay V."/>
            <person name="Karimi K."/>
            <person name="Yasuoka Y."/>
            <person name="Dichmann D.S."/>
            <person name="Flajnik M.F."/>
            <person name="Houston D.W."/>
            <person name="Shendure J."/>
            <person name="DuPasquier L."/>
            <person name="Vize P.D."/>
            <person name="Zorn A.M."/>
            <person name="Ito M."/>
            <person name="Marcotte E.M."/>
            <person name="Wallingford J.B."/>
            <person name="Ito Y."/>
            <person name="Asashima M."/>
            <person name="Ueno N."/>
            <person name="Matsuda Y."/>
            <person name="Veenstra G.J."/>
            <person name="Fujiyama A."/>
            <person name="Harland R.M."/>
            <person name="Taira M."/>
            <person name="Rokhsar D.S."/>
        </authorList>
    </citation>
    <scope>NUCLEOTIDE SEQUENCE [LARGE SCALE GENOMIC DNA]</scope>
    <source>
        <strain evidence="3">J</strain>
    </source>
</reference>
<protein>
    <submittedName>
        <fullName evidence="2">Uncharacterized protein</fullName>
    </submittedName>
</protein>
<evidence type="ECO:0000313" key="2">
    <source>
        <dbReference type="EMBL" id="OCT78652.1"/>
    </source>
</evidence>
<feature type="non-terminal residue" evidence="2">
    <location>
        <position position="1"/>
    </location>
</feature>
<feature type="region of interest" description="Disordered" evidence="1">
    <location>
        <begin position="1"/>
        <end position="20"/>
    </location>
</feature>
<evidence type="ECO:0000313" key="3">
    <source>
        <dbReference type="Proteomes" id="UP000694892"/>
    </source>
</evidence>
<accession>A0A974CSG7</accession>